<proteinExistence type="inferred from homology"/>
<comment type="caution">
    <text evidence="6">The sequence shown here is derived from an EMBL/GenBank/DDBJ whole genome shotgun (WGS) entry which is preliminary data.</text>
</comment>
<sequence>MTRALLPDLPETHPDFIAAWVAEDSQTPARSKSVIGTLAHAVEDVGRARTFSALSEGYRAMMRREFDVIRSDYGTVKITTLRPKHIRADLAKLDPIKGNKRLRAWRLVFANCIERAWLDSDPSAGIKKIAENTTNRAAWTDEDVAAYRARWPIGTSARGCFELLWWTGCRDSDAVKLAWSQIGPDGVLTFRQEKTKGLAYVPWTAPLPSWAASWAGDRATAIEAVRAVAPGGFTMLEAHGGRSRSAKGLSNLISASARAAGIIGKTAHGLRVARLTAIAESGGPTQAIMSWGGHKTLKEAEHYTLTVNRKRQVVRAEQEQNDVKQA</sequence>
<evidence type="ECO:0000256" key="2">
    <source>
        <dbReference type="ARBA" id="ARBA00022908"/>
    </source>
</evidence>
<dbReference type="PROSITE" id="PS51898">
    <property type="entry name" value="TYR_RECOMBINASE"/>
    <property type="match status" value="1"/>
</dbReference>
<dbReference type="Pfam" id="PF00589">
    <property type="entry name" value="Phage_integrase"/>
    <property type="match status" value="1"/>
</dbReference>
<accession>A0ABT3GYL6</accession>
<reference evidence="6 7" key="1">
    <citation type="submission" date="2022-10" db="EMBL/GenBank/DDBJ databases">
        <title>Pararhodobacter sp. nov., isolated from marine algae.</title>
        <authorList>
            <person name="Choi B.J."/>
            <person name="Kim J.M."/>
            <person name="Lee J.K."/>
            <person name="Choi D.G."/>
            <person name="Jeon C.O."/>
        </authorList>
    </citation>
    <scope>NUCLEOTIDE SEQUENCE [LARGE SCALE GENOMIC DNA]</scope>
    <source>
        <strain evidence="6 7">ZQ420</strain>
    </source>
</reference>
<evidence type="ECO:0000259" key="5">
    <source>
        <dbReference type="PROSITE" id="PS51898"/>
    </source>
</evidence>
<comment type="similarity">
    <text evidence="1">Belongs to the 'phage' integrase family.</text>
</comment>
<dbReference type="EMBL" id="JAPDFL010000001">
    <property type="protein sequence ID" value="MCW1932654.1"/>
    <property type="molecule type" value="Genomic_DNA"/>
</dbReference>
<dbReference type="Gene3D" id="1.10.443.10">
    <property type="entry name" value="Intergrase catalytic core"/>
    <property type="match status" value="1"/>
</dbReference>
<protein>
    <submittedName>
        <fullName evidence="6">Tyrosine-type recombinase/integrase</fullName>
    </submittedName>
</protein>
<evidence type="ECO:0000256" key="4">
    <source>
        <dbReference type="ARBA" id="ARBA00023172"/>
    </source>
</evidence>
<dbReference type="PANTHER" id="PTHR30349:SF41">
    <property type="entry name" value="INTEGRASE_RECOMBINASE PROTEIN MJ0367-RELATED"/>
    <property type="match status" value="1"/>
</dbReference>
<keyword evidence="3" id="KW-0238">DNA-binding</keyword>
<organism evidence="6 7">
    <name type="scientific">Pararhodobacter zhoushanensis</name>
    <dbReference type="NCBI Taxonomy" id="2479545"/>
    <lineage>
        <taxon>Bacteria</taxon>
        <taxon>Pseudomonadati</taxon>
        <taxon>Pseudomonadota</taxon>
        <taxon>Alphaproteobacteria</taxon>
        <taxon>Rhodobacterales</taxon>
        <taxon>Paracoccaceae</taxon>
        <taxon>Pararhodobacter</taxon>
    </lineage>
</organism>
<keyword evidence="2" id="KW-0229">DNA integration</keyword>
<evidence type="ECO:0000313" key="6">
    <source>
        <dbReference type="EMBL" id="MCW1932654.1"/>
    </source>
</evidence>
<dbReference type="RefSeq" id="WP_264505637.1">
    <property type="nucleotide sequence ID" value="NZ_JAPDFL010000001.1"/>
</dbReference>
<evidence type="ECO:0000256" key="1">
    <source>
        <dbReference type="ARBA" id="ARBA00008857"/>
    </source>
</evidence>
<name>A0ABT3GYL6_9RHOB</name>
<dbReference type="Proteomes" id="UP001208938">
    <property type="component" value="Unassembled WGS sequence"/>
</dbReference>
<gene>
    <name evidence="6" type="ORF">OKW52_10390</name>
</gene>
<evidence type="ECO:0000313" key="7">
    <source>
        <dbReference type="Proteomes" id="UP001208938"/>
    </source>
</evidence>
<feature type="domain" description="Tyr recombinase" evidence="5">
    <location>
        <begin position="134"/>
        <end position="317"/>
    </location>
</feature>
<dbReference type="InterPro" id="IPR050090">
    <property type="entry name" value="Tyrosine_recombinase_XerCD"/>
</dbReference>
<dbReference type="InterPro" id="IPR013762">
    <property type="entry name" value="Integrase-like_cat_sf"/>
</dbReference>
<keyword evidence="7" id="KW-1185">Reference proteome</keyword>
<dbReference type="SUPFAM" id="SSF56349">
    <property type="entry name" value="DNA breaking-rejoining enzymes"/>
    <property type="match status" value="1"/>
</dbReference>
<dbReference type="PANTHER" id="PTHR30349">
    <property type="entry name" value="PHAGE INTEGRASE-RELATED"/>
    <property type="match status" value="1"/>
</dbReference>
<dbReference type="InterPro" id="IPR011010">
    <property type="entry name" value="DNA_brk_join_enz"/>
</dbReference>
<evidence type="ECO:0000256" key="3">
    <source>
        <dbReference type="ARBA" id="ARBA00023125"/>
    </source>
</evidence>
<dbReference type="InterPro" id="IPR002104">
    <property type="entry name" value="Integrase_catalytic"/>
</dbReference>
<keyword evidence="4" id="KW-0233">DNA recombination</keyword>